<protein>
    <recommendedName>
        <fullName evidence="5">Homeobox domain-containing protein</fullName>
    </recommendedName>
</protein>
<dbReference type="Proteomes" id="UP001372338">
    <property type="component" value="Unassembled WGS sequence"/>
</dbReference>
<reference evidence="6 7" key="1">
    <citation type="submission" date="2024-01" db="EMBL/GenBank/DDBJ databases">
        <title>The genomes of 5 underutilized Papilionoideae crops provide insights into root nodulation and disease resistanc.</title>
        <authorList>
            <person name="Yuan L."/>
        </authorList>
    </citation>
    <scope>NUCLEOTIDE SEQUENCE [LARGE SCALE GENOMIC DNA]</scope>
    <source>
        <strain evidence="6">ZHUSHIDOU_FW_LH</strain>
        <tissue evidence="6">Leaf</tissue>
    </source>
</reference>
<proteinExistence type="predicted"/>
<dbReference type="PANTHER" id="PTHR45654">
    <property type="entry name" value="HOMEOBOX-LEUCINE ZIPPER PROTEIN MERISTEM L1"/>
    <property type="match status" value="1"/>
</dbReference>
<keyword evidence="2 3" id="KW-0539">Nucleus</keyword>
<evidence type="ECO:0000313" key="7">
    <source>
        <dbReference type="Proteomes" id="UP001372338"/>
    </source>
</evidence>
<dbReference type="InterPro" id="IPR042160">
    <property type="entry name" value="HD-Zip_IV"/>
</dbReference>
<dbReference type="EMBL" id="JAYWIO010000007">
    <property type="protein sequence ID" value="KAK7251760.1"/>
    <property type="molecule type" value="Genomic_DNA"/>
</dbReference>
<comment type="caution">
    <text evidence="6">The sequence shown here is derived from an EMBL/GenBank/DDBJ whole genome shotgun (WGS) entry which is preliminary data.</text>
</comment>
<dbReference type="Gene3D" id="1.10.10.60">
    <property type="entry name" value="Homeodomain-like"/>
    <property type="match status" value="1"/>
</dbReference>
<dbReference type="InterPro" id="IPR009057">
    <property type="entry name" value="Homeodomain-like_sf"/>
</dbReference>
<dbReference type="InterPro" id="IPR001356">
    <property type="entry name" value="HD"/>
</dbReference>
<name>A0AAN9E9Y3_CROPI</name>
<evidence type="ECO:0000256" key="3">
    <source>
        <dbReference type="RuleBase" id="RU000682"/>
    </source>
</evidence>
<dbReference type="PANTHER" id="PTHR45654:SF1">
    <property type="entry name" value="HOMEOBOX-LEUCINE ZIPPER PROTEIN HDG11"/>
    <property type="match status" value="1"/>
</dbReference>
<dbReference type="AlphaFoldDB" id="A0AAN9E9Y3"/>
<keyword evidence="7" id="KW-1185">Reference proteome</keyword>
<evidence type="ECO:0000256" key="4">
    <source>
        <dbReference type="SAM" id="MobiDB-lite"/>
    </source>
</evidence>
<dbReference type="SMART" id="SM00389">
    <property type="entry name" value="HOX"/>
    <property type="match status" value="1"/>
</dbReference>
<dbReference type="SUPFAM" id="SSF46689">
    <property type="entry name" value="Homeodomain-like"/>
    <property type="match status" value="1"/>
</dbReference>
<organism evidence="6 7">
    <name type="scientific">Crotalaria pallida</name>
    <name type="common">Smooth rattlebox</name>
    <name type="synonym">Crotalaria striata</name>
    <dbReference type="NCBI Taxonomy" id="3830"/>
    <lineage>
        <taxon>Eukaryota</taxon>
        <taxon>Viridiplantae</taxon>
        <taxon>Streptophyta</taxon>
        <taxon>Embryophyta</taxon>
        <taxon>Tracheophyta</taxon>
        <taxon>Spermatophyta</taxon>
        <taxon>Magnoliopsida</taxon>
        <taxon>eudicotyledons</taxon>
        <taxon>Gunneridae</taxon>
        <taxon>Pentapetalae</taxon>
        <taxon>rosids</taxon>
        <taxon>fabids</taxon>
        <taxon>Fabales</taxon>
        <taxon>Fabaceae</taxon>
        <taxon>Papilionoideae</taxon>
        <taxon>50 kb inversion clade</taxon>
        <taxon>genistoids sensu lato</taxon>
        <taxon>core genistoids</taxon>
        <taxon>Crotalarieae</taxon>
        <taxon>Crotalaria</taxon>
    </lineage>
</organism>
<dbReference type="CDD" id="cd00086">
    <property type="entry name" value="homeodomain"/>
    <property type="match status" value="1"/>
</dbReference>
<evidence type="ECO:0000259" key="5">
    <source>
        <dbReference type="PROSITE" id="PS50071"/>
    </source>
</evidence>
<dbReference type="Pfam" id="PF00046">
    <property type="entry name" value="Homeodomain"/>
    <property type="match status" value="1"/>
</dbReference>
<feature type="domain" description="Homeobox" evidence="5">
    <location>
        <begin position="10"/>
        <end position="57"/>
    </location>
</feature>
<gene>
    <name evidence="6" type="ORF">RIF29_35243</name>
</gene>
<dbReference type="GO" id="GO:0003677">
    <property type="term" value="F:DNA binding"/>
    <property type="evidence" value="ECO:0007669"/>
    <property type="project" value="UniProtKB-UniRule"/>
</dbReference>
<comment type="subcellular location">
    <subcellularLocation>
        <location evidence="1 2 3">Nucleus</location>
    </subcellularLocation>
</comment>
<keyword evidence="2 3" id="KW-0238">DNA-binding</keyword>
<dbReference type="GO" id="GO:0005634">
    <property type="term" value="C:nucleus"/>
    <property type="evidence" value="ECO:0007669"/>
    <property type="project" value="UniProtKB-SubCell"/>
</dbReference>
<evidence type="ECO:0000313" key="6">
    <source>
        <dbReference type="EMBL" id="KAK7251760.1"/>
    </source>
</evidence>
<feature type="compositionally biased region" description="Polar residues" evidence="4">
    <location>
        <begin position="1"/>
        <end position="26"/>
    </location>
</feature>
<accession>A0AAN9E9Y3</accession>
<dbReference type="PROSITE" id="PS50071">
    <property type="entry name" value="HOMEOBOX_2"/>
    <property type="match status" value="1"/>
</dbReference>
<evidence type="ECO:0000256" key="2">
    <source>
        <dbReference type="PROSITE-ProRule" id="PRU00108"/>
    </source>
</evidence>
<feature type="region of interest" description="Disordered" evidence="4">
    <location>
        <begin position="1"/>
        <end position="61"/>
    </location>
</feature>
<sequence length="133" mass="15353">MEYSSCGSSSSQKRNYQRNTPSQFQALESIFKENPRPNPKQRMQLSRELGLTPTQVQHDRADNCMLRAENDRMRSENIALNEKLKNCICPKCGPHGGDSYFDHQGMKLENMYLKEEIDKVSSIIAKFIGRPQR</sequence>
<keyword evidence="2 3" id="KW-0371">Homeobox</keyword>
<evidence type="ECO:0000256" key="1">
    <source>
        <dbReference type="ARBA" id="ARBA00004123"/>
    </source>
</evidence>
<feature type="DNA-binding region" description="Homeobox" evidence="2">
    <location>
        <begin position="12"/>
        <end position="58"/>
    </location>
</feature>